<protein>
    <submittedName>
        <fullName evidence="2">Uncharacterized protein</fullName>
    </submittedName>
</protein>
<gene>
    <name evidence="2" type="ORF">D5F01_LYC00327</name>
</gene>
<evidence type="ECO:0000313" key="2">
    <source>
        <dbReference type="EMBL" id="KAE8300191.1"/>
    </source>
</evidence>
<name>A0A6G0J9H8_LARCR</name>
<organism evidence="2 3">
    <name type="scientific">Larimichthys crocea</name>
    <name type="common">Large yellow croaker</name>
    <name type="synonym">Pseudosciaena crocea</name>
    <dbReference type="NCBI Taxonomy" id="215358"/>
    <lineage>
        <taxon>Eukaryota</taxon>
        <taxon>Metazoa</taxon>
        <taxon>Chordata</taxon>
        <taxon>Craniata</taxon>
        <taxon>Vertebrata</taxon>
        <taxon>Euteleostomi</taxon>
        <taxon>Actinopterygii</taxon>
        <taxon>Neopterygii</taxon>
        <taxon>Teleostei</taxon>
        <taxon>Neoteleostei</taxon>
        <taxon>Acanthomorphata</taxon>
        <taxon>Eupercaria</taxon>
        <taxon>Sciaenidae</taxon>
        <taxon>Larimichthys</taxon>
    </lineage>
</organism>
<dbReference type="EMBL" id="REGW02000001">
    <property type="protein sequence ID" value="KAE8300191.1"/>
    <property type="molecule type" value="Genomic_DNA"/>
</dbReference>
<keyword evidence="1" id="KW-0732">Signal</keyword>
<dbReference type="Proteomes" id="UP000424527">
    <property type="component" value="Unassembled WGS sequence"/>
</dbReference>
<sequence length="151" mass="17724">MLKVVFVLGFLLSLALAQPMEEAHKRLARSSSESGSNECPHVLSRNLKSVDPFHHIIPSVDGVSTAQQSPDVHNYILGYHLHRRVPKSTVLLAVTEYHPPVYHNYCSNYYYYYYYCSYYYYCTYYNYHSCYYPCPRKLIKSKIKSEIEVNQ</sequence>
<dbReference type="AlphaFoldDB" id="A0A6G0J9H8"/>
<accession>A0A6G0J9H8</accession>
<evidence type="ECO:0000256" key="1">
    <source>
        <dbReference type="SAM" id="SignalP"/>
    </source>
</evidence>
<comment type="caution">
    <text evidence="2">The sequence shown here is derived from an EMBL/GenBank/DDBJ whole genome shotgun (WGS) entry which is preliminary data.</text>
</comment>
<feature type="chain" id="PRO_5026284210" evidence="1">
    <location>
        <begin position="18"/>
        <end position="151"/>
    </location>
</feature>
<reference evidence="2 3" key="1">
    <citation type="submission" date="2019-07" db="EMBL/GenBank/DDBJ databases">
        <title>Chromosome genome assembly for large yellow croaker.</title>
        <authorList>
            <person name="Xiao S."/>
        </authorList>
    </citation>
    <scope>NUCLEOTIDE SEQUENCE [LARGE SCALE GENOMIC DNA]</scope>
    <source>
        <strain evidence="2">JMULYC20181020</strain>
        <tissue evidence="2">Muscle</tissue>
    </source>
</reference>
<evidence type="ECO:0000313" key="3">
    <source>
        <dbReference type="Proteomes" id="UP000424527"/>
    </source>
</evidence>
<keyword evidence="3" id="KW-1185">Reference proteome</keyword>
<feature type="signal peptide" evidence="1">
    <location>
        <begin position="1"/>
        <end position="17"/>
    </location>
</feature>
<proteinExistence type="predicted"/>